<dbReference type="EMBL" id="CP011568">
    <property type="protein sequence ID" value="AKJ67370.1"/>
    <property type="molecule type" value="Genomic_DNA"/>
</dbReference>
<gene>
    <name evidence="1" type="ORF">ABW99_03115</name>
</gene>
<dbReference type="STRING" id="445709.ABW99_03115"/>
<accession>A0A0G3EK76</accession>
<dbReference type="KEGG" id="ptx:ABW99_03115"/>
<proteinExistence type="predicted"/>
<reference evidence="2" key="1">
    <citation type="submission" date="2015-06" db="EMBL/GenBank/DDBJ databases">
        <authorList>
            <person name="Lim Y.L."/>
            <person name="Ee R."/>
            <person name="Yong D."/>
            <person name="How K.Y."/>
            <person name="Yin W.F."/>
            <person name="Chan K.G."/>
        </authorList>
    </citation>
    <scope>NUCLEOTIDE SEQUENCE [LARGE SCALE GENOMIC DNA]</scope>
    <source>
        <strain evidence="2">DSM 25325</strain>
    </source>
</reference>
<protein>
    <submittedName>
        <fullName evidence="1">Peptide chain release factor 2</fullName>
    </submittedName>
</protein>
<dbReference type="AlphaFoldDB" id="A0A0G3EK76"/>
<keyword evidence="2" id="KW-1185">Reference proteome</keyword>
<evidence type="ECO:0000313" key="2">
    <source>
        <dbReference type="Proteomes" id="UP000036700"/>
    </source>
</evidence>
<organism evidence="1 2">
    <name type="scientific">Pandoraea thiooxydans</name>
    <dbReference type="NCBI Taxonomy" id="445709"/>
    <lineage>
        <taxon>Bacteria</taxon>
        <taxon>Pseudomonadati</taxon>
        <taxon>Pseudomonadota</taxon>
        <taxon>Betaproteobacteria</taxon>
        <taxon>Burkholderiales</taxon>
        <taxon>Burkholderiaceae</taxon>
        <taxon>Pandoraea</taxon>
    </lineage>
</organism>
<evidence type="ECO:0000313" key="1">
    <source>
        <dbReference type="EMBL" id="AKJ67370.1"/>
    </source>
</evidence>
<dbReference type="Proteomes" id="UP000036700">
    <property type="component" value="Chromosome"/>
</dbReference>
<sequence length="27" mass="3076">MEAERLNAIETLLADLRTRAGELRGYL</sequence>
<dbReference type="PATRIC" id="fig|445709.3.peg.671"/>
<name>A0A0G3EK76_9BURK</name>